<evidence type="ECO:0000313" key="2">
    <source>
        <dbReference type="Proteomes" id="UP000054053"/>
    </source>
</evidence>
<accession>A0A1B5L799</accession>
<dbReference type="AlphaFoldDB" id="A0A1B5L799"/>
<reference evidence="2" key="1">
    <citation type="journal article" date="2016" name="Genome Announc.">
        <title>Genome sequence of Ustilaginoidea virens IPU010, a rice pathogenic fungus causing false smut.</title>
        <authorList>
            <person name="Kumagai T."/>
            <person name="Ishii T."/>
            <person name="Terai G."/>
            <person name="Umemura M."/>
            <person name="Machida M."/>
            <person name="Asai K."/>
        </authorList>
    </citation>
    <scope>NUCLEOTIDE SEQUENCE [LARGE SCALE GENOMIC DNA]</scope>
    <source>
        <strain evidence="2">IPU010</strain>
    </source>
</reference>
<sequence length="207" mass="22945">MAGLMSNGNAKALLLSGTAKELDESKMARWASYERDSPTPYVSGTLIGPQHDVEPASRFHVPASPSGEAEIQRVHDRVQKFHWPSTKYEVDWRWIALGYQRVIGSDFCGKTVAGLSALLRTPYLGSQLQTAMIDRLETGPYEEMQEHTYCSAVGTQGREVEVPDRAESPGLKLRYLSVSPRRLACTRVTMYGRMGGSRDLAPSAMHL</sequence>
<proteinExistence type="predicted"/>
<gene>
    <name evidence="1" type="ORF">UVI_02034610</name>
</gene>
<dbReference type="Proteomes" id="UP000054053">
    <property type="component" value="Unassembled WGS sequence"/>
</dbReference>
<name>A0A1B5L799_USTVR</name>
<organism evidence="1 2">
    <name type="scientific">Ustilaginoidea virens</name>
    <name type="common">Rice false smut fungus</name>
    <name type="synonym">Villosiclava virens</name>
    <dbReference type="NCBI Taxonomy" id="1159556"/>
    <lineage>
        <taxon>Eukaryota</taxon>
        <taxon>Fungi</taxon>
        <taxon>Dikarya</taxon>
        <taxon>Ascomycota</taxon>
        <taxon>Pezizomycotina</taxon>
        <taxon>Sordariomycetes</taxon>
        <taxon>Hypocreomycetidae</taxon>
        <taxon>Hypocreales</taxon>
        <taxon>Clavicipitaceae</taxon>
        <taxon>Ustilaginoidea</taxon>
    </lineage>
</organism>
<protein>
    <submittedName>
        <fullName evidence="1">Uncharacterized protein</fullName>
    </submittedName>
</protein>
<comment type="caution">
    <text evidence="1">The sequence shown here is derived from an EMBL/GenBank/DDBJ whole genome shotgun (WGS) entry which is preliminary data.</text>
</comment>
<dbReference type="EMBL" id="BBTG02000018">
    <property type="protein sequence ID" value="GAO19131.1"/>
    <property type="molecule type" value="Genomic_DNA"/>
</dbReference>
<evidence type="ECO:0000313" key="1">
    <source>
        <dbReference type="EMBL" id="GAO19131.1"/>
    </source>
</evidence>